<name>A0ABC8CZX8_CLOBO</name>
<dbReference type="RefSeq" id="WP_159036084.1">
    <property type="nucleotide sequence ID" value="NZ_CP027777.1"/>
</dbReference>
<dbReference type="GO" id="GO:0008080">
    <property type="term" value="F:N-acetyltransferase activity"/>
    <property type="evidence" value="ECO:0007669"/>
    <property type="project" value="UniProtKB-ARBA"/>
</dbReference>
<protein>
    <submittedName>
        <fullName evidence="4">GNAT family N-acetyltransferase</fullName>
    </submittedName>
</protein>
<dbReference type="Pfam" id="PF00583">
    <property type="entry name" value="Acetyltransf_1"/>
    <property type="match status" value="1"/>
</dbReference>
<evidence type="ECO:0000313" key="4">
    <source>
        <dbReference type="EMBL" id="AVQ40536.1"/>
    </source>
</evidence>
<evidence type="ECO:0000259" key="3">
    <source>
        <dbReference type="PROSITE" id="PS51186"/>
    </source>
</evidence>
<dbReference type="CDD" id="cd04301">
    <property type="entry name" value="NAT_SF"/>
    <property type="match status" value="1"/>
</dbReference>
<gene>
    <name evidence="4" type="ORF">C7M56_18420</name>
</gene>
<dbReference type="AlphaFoldDB" id="A0ABC8CZX8"/>
<evidence type="ECO:0000256" key="2">
    <source>
        <dbReference type="ARBA" id="ARBA00023315"/>
    </source>
</evidence>
<evidence type="ECO:0000313" key="5">
    <source>
        <dbReference type="Proteomes" id="UP000240615"/>
    </source>
</evidence>
<dbReference type="PANTHER" id="PTHR10908">
    <property type="entry name" value="SEROTONIN N-ACETYLTRANSFERASE"/>
    <property type="match status" value="1"/>
</dbReference>
<accession>A0ABC8CZX8</accession>
<dbReference type="SUPFAM" id="SSF55729">
    <property type="entry name" value="Acyl-CoA N-acyltransferases (Nat)"/>
    <property type="match status" value="1"/>
</dbReference>
<dbReference type="Gene3D" id="3.40.630.30">
    <property type="match status" value="1"/>
</dbReference>
<dbReference type="EMBL" id="CP027777">
    <property type="protein sequence ID" value="AVQ40536.1"/>
    <property type="molecule type" value="Genomic_DNA"/>
</dbReference>
<keyword evidence="1" id="KW-0808">Transferase</keyword>
<dbReference type="InterPro" id="IPR016181">
    <property type="entry name" value="Acyl_CoA_acyltransferase"/>
</dbReference>
<sequence>MNIRTANIEDLQAITAVESICFPQEEAALESDFKKRLSMYSNHFWLLEDDGKLVGFVNGMVTNESKLSDEMFEDANLHNENGQWQMIFGVNTIPEYRRQGCAEKIINKVIEDTKAQGRKGLVLTCKEKLLHYYAKFGFKNEGISESTHGGAVWYDMQWYYY</sequence>
<dbReference type="InterPro" id="IPR051635">
    <property type="entry name" value="SNAT-like"/>
</dbReference>
<dbReference type="PANTHER" id="PTHR10908:SF0">
    <property type="entry name" value="SEROTONIN N-ACETYLTRANSFERASE"/>
    <property type="match status" value="1"/>
</dbReference>
<organism evidence="4 5">
    <name type="scientific">Clostridium botulinum</name>
    <dbReference type="NCBI Taxonomy" id="1491"/>
    <lineage>
        <taxon>Bacteria</taxon>
        <taxon>Bacillati</taxon>
        <taxon>Bacillota</taxon>
        <taxon>Clostridia</taxon>
        <taxon>Eubacteriales</taxon>
        <taxon>Clostridiaceae</taxon>
        <taxon>Clostridium</taxon>
    </lineage>
</organism>
<dbReference type="InterPro" id="IPR000182">
    <property type="entry name" value="GNAT_dom"/>
</dbReference>
<reference evidence="4 5" key="1">
    <citation type="submission" date="2018-01" db="EMBL/GenBank/DDBJ databases">
        <title>Genetic Diversity of Clostridium botulinum in seafood.</title>
        <authorList>
            <person name="Athira V."/>
            <person name="Arun Jyothi P.V."/>
            <person name="Lalitha K.V."/>
            <person name="Joseph T.C."/>
        </authorList>
    </citation>
    <scope>NUCLEOTIDE SEQUENCE [LARGE SCALE GENOMIC DNA]</scope>
    <source>
        <strain evidence="4 5">Mfbjulcb8</strain>
    </source>
</reference>
<dbReference type="Proteomes" id="UP000240615">
    <property type="component" value="Chromosome"/>
</dbReference>
<feature type="domain" description="N-acetyltransferase" evidence="3">
    <location>
        <begin position="1"/>
        <end position="159"/>
    </location>
</feature>
<proteinExistence type="predicted"/>
<dbReference type="PROSITE" id="PS51186">
    <property type="entry name" value="GNAT"/>
    <property type="match status" value="1"/>
</dbReference>
<evidence type="ECO:0000256" key="1">
    <source>
        <dbReference type="ARBA" id="ARBA00022679"/>
    </source>
</evidence>
<keyword evidence="2" id="KW-0012">Acyltransferase</keyword>